<gene>
    <name evidence="1" type="ORF">C7382_10675</name>
</gene>
<comment type="caution">
    <text evidence="1">The sequence shown here is derived from an EMBL/GenBank/DDBJ whole genome shotgun (WGS) entry which is preliminary data.</text>
</comment>
<organism evidence="1 2">
    <name type="scientific">Porphyromonas loveana</name>
    <dbReference type="NCBI Taxonomy" id="1884669"/>
    <lineage>
        <taxon>Bacteria</taxon>
        <taxon>Pseudomonadati</taxon>
        <taxon>Bacteroidota</taxon>
        <taxon>Bacteroidia</taxon>
        <taxon>Bacteroidales</taxon>
        <taxon>Porphyromonadaceae</taxon>
        <taxon>Porphyromonas</taxon>
    </lineage>
</organism>
<keyword evidence="2" id="KW-1185">Reference proteome</keyword>
<dbReference type="InterPro" id="IPR019861">
    <property type="entry name" value="PorP/SprF_Bacteroidetes"/>
</dbReference>
<protein>
    <submittedName>
        <fullName evidence="1">Type IX secretion system PorP/SprF family membrane protein</fullName>
    </submittedName>
</protein>
<evidence type="ECO:0000313" key="2">
    <source>
        <dbReference type="Proteomes" id="UP000245462"/>
    </source>
</evidence>
<sequence length="325" mass="36295">MHTGLRFTSVKQVLVKHYYTLVALLLLIIGAQDLVAQNDLLLAQYDRAYSYYNPAYAGMRKDVFITALHNRQWEGMPGSAKSFVLLADAPIRFMDREHGVGVRVVTQTVGLFSVNELMGQYAFKQKLFGGDLSVAIQAGFVNTAFDGTGVVLETENDPAIPLTKVNGKSFDAAAGVYYQRKNLYVGFSSTRLTAPAIPLTEQYILDLPRHYYLLAGYNIRSDFSLFAWHPSIFAATDGYSSRLDVTMGMSYDNRFFVSLMYRPTQAVGVHLGMQLGKLYAGYAFEWPTSALAKASWGSHELLVSYSFPLSPAKNRDAKYKSIRFL</sequence>
<dbReference type="AlphaFoldDB" id="A0A2U1FHE1"/>
<dbReference type="Proteomes" id="UP000245462">
    <property type="component" value="Unassembled WGS sequence"/>
</dbReference>
<evidence type="ECO:0000313" key="1">
    <source>
        <dbReference type="EMBL" id="PVZ11613.1"/>
    </source>
</evidence>
<dbReference type="EMBL" id="QEKY01000006">
    <property type="protein sequence ID" value="PVZ11613.1"/>
    <property type="molecule type" value="Genomic_DNA"/>
</dbReference>
<name>A0A2U1FHE1_9PORP</name>
<dbReference type="Pfam" id="PF11751">
    <property type="entry name" value="PorP_SprF"/>
    <property type="match status" value="1"/>
</dbReference>
<dbReference type="NCBIfam" id="TIGR03519">
    <property type="entry name" value="T9SS_PorP_fam"/>
    <property type="match status" value="1"/>
</dbReference>
<accession>A0A2U1FHE1</accession>
<reference evidence="1 2" key="1">
    <citation type="submission" date="2018-04" db="EMBL/GenBank/DDBJ databases">
        <title>Genomic Encyclopedia of Type Strains, Phase IV (KMG-IV): sequencing the most valuable type-strain genomes for metagenomic binning, comparative biology and taxonomic classification.</title>
        <authorList>
            <person name="Goeker M."/>
        </authorList>
    </citation>
    <scope>NUCLEOTIDE SEQUENCE [LARGE SCALE GENOMIC DNA]</scope>
    <source>
        <strain evidence="1 2">DSM 28520</strain>
    </source>
</reference>
<proteinExistence type="predicted"/>